<keyword evidence="4" id="KW-1185">Reference proteome</keyword>
<dbReference type="EMBL" id="ML212207">
    <property type="protein sequence ID" value="TFK79020.1"/>
    <property type="molecule type" value="Genomic_DNA"/>
</dbReference>
<dbReference type="InterPro" id="IPR011009">
    <property type="entry name" value="Kinase-like_dom_sf"/>
</dbReference>
<dbReference type="Pfam" id="PF17667">
    <property type="entry name" value="Pkinase_fungal"/>
    <property type="match status" value="1"/>
</dbReference>
<sequence length="487" mass="53882">MKEAWRQVVRTPEEAFYKRLSDKIPEKDRFGLPKLVCGGDLGQLDVLEWERSNANASVMSAEDRAIRLPSHPLPAASSKGKAKASQPQGLIYPHQYPQHQTFSWAIGDVKKRTFNERSHMRLVIDDVGRPLTKAKNTKELVRALRDAVIGHRLAFEKAGVLHRDMSVGNVLIVDEAEDGSFVGFIHDFDYSAMTDVAPGDEVPTYSDASRADIDGIERTDVDIKLKDNEERTGTYYFLALAILRGRVVHGVHHDLESVYWILVWVVLRHTAHNLSRASAQGVFFHESDFTSAGLKNEWLQWVVDQLEIPGNEPLVKLVRDMAGLVVRSNGWKFFKPDPMTYDQVLQLFDEALASPGWPDNDELLPCTWLDKSHASVPGVMYDSAGTAPQAPIPKKTGDGAPRFDAERMPPPSETPTSYKARLRSKGQRSGTVAASGAPSGSSGSTPSSSSSSRKRKAEEPVEPEASGSGRSRSSKRLKGSRRSEIVD</sequence>
<evidence type="ECO:0000313" key="3">
    <source>
        <dbReference type="EMBL" id="TFK79020.1"/>
    </source>
</evidence>
<dbReference type="SUPFAM" id="SSF56112">
    <property type="entry name" value="Protein kinase-like (PK-like)"/>
    <property type="match status" value="1"/>
</dbReference>
<dbReference type="PANTHER" id="PTHR38248">
    <property type="entry name" value="FUNK1 6"/>
    <property type="match status" value="1"/>
</dbReference>
<feature type="domain" description="Fungal-type protein kinase" evidence="2">
    <location>
        <begin position="2"/>
        <end position="266"/>
    </location>
</feature>
<organism evidence="3 4">
    <name type="scientific">Polyporus arcularius HHB13444</name>
    <dbReference type="NCBI Taxonomy" id="1314778"/>
    <lineage>
        <taxon>Eukaryota</taxon>
        <taxon>Fungi</taxon>
        <taxon>Dikarya</taxon>
        <taxon>Basidiomycota</taxon>
        <taxon>Agaricomycotina</taxon>
        <taxon>Agaricomycetes</taxon>
        <taxon>Polyporales</taxon>
        <taxon>Polyporaceae</taxon>
        <taxon>Polyporus</taxon>
    </lineage>
</organism>
<dbReference type="STRING" id="1314778.A0A5C3NSP5"/>
<dbReference type="InterPro" id="IPR040976">
    <property type="entry name" value="Pkinase_fungal"/>
</dbReference>
<evidence type="ECO:0000313" key="4">
    <source>
        <dbReference type="Proteomes" id="UP000308197"/>
    </source>
</evidence>
<dbReference type="AlphaFoldDB" id="A0A5C3NSP5"/>
<feature type="compositionally biased region" description="Low complexity" evidence="1">
    <location>
        <begin position="429"/>
        <end position="451"/>
    </location>
</feature>
<feature type="compositionally biased region" description="Basic and acidic residues" evidence="1">
    <location>
        <begin position="395"/>
        <end position="407"/>
    </location>
</feature>
<dbReference type="PANTHER" id="PTHR38248:SF2">
    <property type="entry name" value="FUNK1 11"/>
    <property type="match status" value="1"/>
</dbReference>
<evidence type="ECO:0000259" key="2">
    <source>
        <dbReference type="Pfam" id="PF17667"/>
    </source>
</evidence>
<feature type="region of interest" description="Disordered" evidence="1">
    <location>
        <begin position="380"/>
        <end position="487"/>
    </location>
</feature>
<protein>
    <recommendedName>
        <fullName evidence="2">Fungal-type protein kinase domain-containing protein</fullName>
    </recommendedName>
</protein>
<dbReference type="PROSITE" id="PS00109">
    <property type="entry name" value="PROTEIN_KINASE_TYR"/>
    <property type="match status" value="1"/>
</dbReference>
<dbReference type="Gene3D" id="1.10.510.10">
    <property type="entry name" value="Transferase(Phosphotransferase) domain 1"/>
    <property type="match status" value="1"/>
</dbReference>
<evidence type="ECO:0000256" key="1">
    <source>
        <dbReference type="SAM" id="MobiDB-lite"/>
    </source>
</evidence>
<dbReference type="InterPro" id="IPR008266">
    <property type="entry name" value="Tyr_kinase_AS"/>
</dbReference>
<dbReference type="Proteomes" id="UP000308197">
    <property type="component" value="Unassembled WGS sequence"/>
</dbReference>
<dbReference type="GO" id="GO:0004672">
    <property type="term" value="F:protein kinase activity"/>
    <property type="evidence" value="ECO:0007669"/>
    <property type="project" value="InterPro"/>
</dbReference>
<proteinExistence type="predicted"/>
<name>A0A5C3NSP5_9APHY</name>
<dbReference type="InParanoid" id="A0A5C3NSP5"/>
<reference evidence="3 4" key="1">
    <citation type="journal article" date="2019" name="Nat. Ecol. Evol.">
        <title>Megaphylogeny resolves global patterns of mushroom evolution.</title>
        <authorList>
            <person name="Varga T."/>
            <person name="Krizsan K."/>
            <person name="Foldi C."/>
            <person name="Dima B."/>
            <person name="Sanchez-Garcia M."/>
            <person name="Sanchez-Ramirez S."/>
            <person name="Szollosi G.J."/>
            <person name="Szarkandi J.G."/>
            <person name="Papp V."/>
            <person name="Albert L."/>
            <person name="Andreopoulos W."/>
            <person name="Angelini C."/>
            <person name="Antonin V."/>
            <person name="Barry K.W."/>
            <person name="Bougher N.L."/>
            <person name="Buchanan P."/>
            <person name="Buyck B."/>
            <person name="Bense V."/>
            <person name="Catcheside P."/>
            <person name="Chovatia M."/>
            <person name="Cooper J."/>
            <person name="Damon W."/>
            <person name="Desjardin D."/>
            <person name="Finy P."/>
            <person name="Geml J."/>
            <person name="Haridas S."/>
            <person name="Hughes K."/>
            <person name="Justo A."/>
            <person name="Karasinski D."/>
            <person name="Kautmanova I."/>
            <person name="Kiss B."/>
            <person name="Kocsube S."/>
            <person name="Kotiranta H."/>
            <person name="LaButti K.M."/>
            <person name="Lechner B.E."/>
            <person name="Liimatainen K."/>
            <person name="Lipzen A."/>
            <person name="Lukacs Z."/>
            <person name="Mihaltcheva S."/>
            <person name="Morgado L.N."/>
            <person name="Niskanen T."/>
            <person name="Noordeloos M.E."/>
            <person name="Ohm R.A."/>
            <person name="Ortiz-Santana B."/>
            <person name="Ovrebo C."/>
            <person name="Racz N."/>
            <person name="Riley R."/>
            <person name="Savchenko A."/>
            <person name="Shiryaev A."/>
            <person name="Soop K."/>
            <person name="Spirin V."/>
            <person name="Szebenyi C."/>
            <person name="Tomsovsky M."/>
            <person name="Tulloss R.E."/>
            <person name="Uehling J."/>
            <person name="Grigoriev I.V."/>
            <person name="Vagvolgyi C."/>
            <person name="Papp T."/>
            <person name="Martin F.M."/>
            <person name="Miettinen O."/>
            <person name="Hibbett D.S."/>
            <person name="Nagy L.G."/>
        </authorList>
    </citation>
    <scope>NUCLEOTIDE SEQUENCE [LARGE SCALE GENOMIC DNA]</scope>
    <source>
        <strain evidence="3 4">HHB13444</strain>
    </source>
</reference>
<gene>
    <name evidence="3" type="ORF">K466DRAFT_606466</name>
</gene>
<accession>A0A5C3NSP5</accession>